<dbReference type="GO" id="GO:0016223">
    <property type="term" value="F:beta-alanine:pyruvate transaminase activity"/>
    <property type="evidence" value="ECO:0007669"/>
    <property type="project" value="UniProtKB-EC"/>
</dbReference>
<dbReference type="SUPFAM" id="SSF53383">
    <property type="entry name" value="PLP-dependent transferases"/>
    <property type="match status" value="1"/>
</dbReference>
<gene>
    <name evidence="3" type="ORF">DEB45_05570</name>
</gene>
<keyword evidence="3" id="KW-0808">Transferase</keyword>
<proteinExistence type="inferred from homology"/>
<sequence length="261" mass="28209">MTQRASQLSPQPMDALWMPYTANRQFKSAPRMITGAQGNYLIDDSGRKIFDGLSGLWTCGAGHNRPEITEAVAKQLATLDYAPAFQYGHNLAFELAERLAAMAPSDINKVFFTNSGSEAADTATKMARAYWRQQGQPTKTRIIGRAKGYHGASWGGISFGGIGANRKMWGPAMESDHLSHTLLPQNAFSEGIPAQGANLADELIEMVALHDASNIAAVIVEPMSGSAGVIVPPAGYLKRLRQLCDEHDILLIFDEVITGFG</sequence>
<dbReference type="InterPro" id="IPR015421">
    <property type="entry name" value="PyrdxlP-dep_Trfase_major"/>
</dbReference>
<protein>
    <submittedName>
        <fullName evidence="3">Aspartate aminotransferase family protein</fullName>
        <ecNumber evidence="3">2.6.1.18</ecNumber>
    </submittedName>
</protein>
<evidence type="ECO:0000256" key="2">
    <source>
        <dbReference type="ARBA" id="ARBA00022898"/>
    </source>
</evidence>
<dbReference type="Gene3D" id="3.90.1150.10">
    <property type="entry name" value="Aspartate Aminotransferase, domain 1"/>
    <property type="match status" value="1"/>
</dbReference>
<feature type="non-terminal residue" evidence="3">
    <location>
        <position position="261"/>
    </location>
</feature>
<dbReference type="PANTHER" id="PTHR43094">
    <property type="entry name" value="AMINOTRANSFERASE"/>
    <property type="match status" value="1"/>
</dbReference>
<evidence type="ECO:0000313" key="3">
    <source>
        <dbReference type="EMBL" id="HBU50712.1"/>
    </source>
</evidence>
<dbReference type="Pfam" id="PF00202">
    <property type="entry name" value="Aminotran_3"/>
    <property type="match status" value="1"/>
</dbReference>
<dbReference type="GO" id="GO:0030170">
    <property type="term" value="F:pyridoxal phosphate binding"/>
    <property type="evidence" value="ECO:0007669"/>
    <property type="project" value="InterPro"/>
</dbReference>
<accession>A0A358DXS3</accession>
<comment type="similarity">
    <text evidence="1">Belongs to the class-III pyridoxal-phosphate-dependent aminotransferase family.</text>
</comment>
<keyword evidence="2" id="KW-0663">Pyridoxal phosphate</keyword>
<keyword evidence="3" id="KW-0032">Aminotransferase</keyword>
<evidence type="ECO:0000256" key="1">
    <source>
        <dbReference type="ARBA" id="ARBA00008954"/>
    </source>
</evidence>
<dbReference type="InterPro" id="IPR015424">
    <property type="entry name" value="PyrdxlP-dep_Trfase"/>
</dbReference>
<name>A0A358DXS3_9ALTE</name>
<dbReference type="PANTHER" id="PTHR43094:SF1">
    <property type="entry name" value="AMINOTRANSFERASE CLASS-III"/>
    <property type="match status" value="1"/>
</dbReference>
<evidence type="ECO:0000313" key="4">
    <source>
        <dbReference type="Proteomes" id="UP000264779"/>
    </source>
</evidence>
<dbReference type="EMBL" id="DONK01000084">
    <property type="protein sequence ID" value="HBU50712.1"/>
    <property type="molecule type" value="Genomic_DNA"/>
</dbReference>
<dbReference type="InterPro" id="IPR015422">
    <property type="entry name" value="PyrdxlP-dep_Trfase_small"/>
</dbReference>
<organism evidence="3 4">
    <name type="scientific">Alteromonas australica</name>
    <dbReference type="NCBI Taxonomy" id="589873"/>
    <lineage>
        <taxon>Bacteria</taxon>
        <taxon>Pseudomonadati</taxon>
        <taxon>Pseudomonadota</taxon>
        <taxon>Gammaproteobacteria</taxon>
        <taxon>Alteromonadales</taxon>
        <taxon>Alteromonadaceae</taxon>
        <taxon>Alteromonas/Salinimonas group</taxon>
        <taxon>Alteromonas</taxon>
    </lineage>
</organism>
<reference evidence="3 4" key="1">
    <citation type="journal article" date="2018" name="Nat. Biotechnol.">
        <title>A standardized bacterial taxonomy based on genome phylogeny substantially revises the tree of life.</title>
        <authorList>
            <person name="Parks D.H."/>
            <person name="Chuvochina M."/>
            <person name="Waite D.W."/>
            <person name="Rinke C."/>
            <person name="Skarshewski A."/>
            <person name="Chaumeil P.A."/>
            <person name="Hugenholtz P."/>
        </authorList>
    </citation>
    <scope>NUCLEOTIDE SEQUENCE [LARGE SCALE GENOMIC DNA]</scope>
    <source>
        <strain evidence="3">UBA11621</strain>
    </source>
</reference>
<dbReference type="AlphaFoldDB" id="A0A358DXS3"/>
<dbReference type="Gene3D" id="3.40.640.10">
    <property type="entry name" value="Type I PLP-dependent aspartate aminotransferase-like (Major domain)"/>
    <property type="match status" value="1"/>
</dbReference>
<dbReference type="InterPro" id="IPR005814">
    <property type="entry name" value="Aminotrans_3"/>
</dbReference>
<dbReference type="Proteomes" id="UP000264779">
    <property type="component" value="Unassembled WGS sequence"/>
</dbReference>
<comment type="caution">
    <text evidence="3">The sequence shown here is derived from an EMBL/GenBank/DDBJ whole genome shotgun (WGS) entry which is preliminary data.</text>
</comment>
<dbReference type="EC" id="2.6.1.18" evidence="3"/>